<reference evidence="1" key="1">
    <citation type="journal article" date="2020" name="Stud. Mycol.">
        <title>101 Dothideomycetes genomes: a test case for predicting lifestyles and emergence of pathogens.</title>
        <authorList>
            <person name="Haridas S."/>
            <person name="Albert R."/>
            <person name="Binder M."/>
            <person name="Bloem J."/>
            <person name="Labutti K."/>
            <person name="Salamov A."/>
            <person name="Andreopoulos B."/>
            <person name="Baker S."/>
            <person name="Barry K."/>
            <person name="Bills G."/>
            <person name="Bluhm B."/>
            <person name="Cannon C."/>
            <person name="Castanera R."/>
            <person name="Culley D."/>
            <person name="Daum C."/>
            <person name="Ezra D."/>
            <person name="Gonzalez J."/>
            <person name="Henrissat B."/>
            <person name="Kuo A."/>
            <person name="Liang C."/>
            <person name="Lipzen A."/>
            <person name="Lutzoni F."/>
            <person name="Magnuson J."/>
            <person name="Mondo S."/>
            <person name="Nolan M."/>
            <person name="Ohm R."/>
            <person name="Pangilinan J."/>
            <person name="Park H.-J."/>
            <person name="Ramirez L."/>
            <person name="Alfaro M."/>
            <person name="Sun H."/>
            <person name="Tritt A."/>
            <person name="Yoshinaga Y."/>
            <person name="Zwiers L.-H."/>
            <person name="Turgeon B."/>
            <person name="Goodwin S."/>
            <person name="Spatafora J."/>
            <person name="Crous P."/>
            <person name="Grigoriev I."/>
        </authorList>
    </citation>
    <scope>NUCLEOTIDE SEQUENCE</scope>
    <source>
        <strain evidence="1">CBS 113818</strain>
    </source>
</reference>
<keyword evidence="2" id="KW-1185">Reference proteome</keyword>
<dbReference type="EMBL" id="MU006220">
    <property type="protein sequence ID" value="KAF2830004.1"/>
    <property type="molecule type" value="Genomic_DNA"/>
</dbReference>
<name>A0A6A7AAW6_9PLEO</name>
<protein>
    <submittedName>
        <fullName evidence="1">Uncharacterized protein</fullName>
    </submittedName>
</protein>
<organism evidence="1 2">
    <name type="scientific">Ophiobolus disseminans</name>
    <dbReference type="NCBI Taxonomy" id="1469910"/>
    <lineage>
        <taxon>Eukaryota</taxon>
        <taxon>Fungi</taxon>
        <taxon>Dikarya</taxon>
        <taxon>Ascomycota</taxon>
        <taxon>Pezizomycotina</taxon>
        <taxon>Dothideomycetes</taxon>
        <taxon>Pleosporomycetidae</taxon>
        <taxon>Pleosporales</taxon>
        <taxon>Pleosporineae</taxon>
        <taxon>Phaeosphaeriaceae</taxon>
        <taxon>Ophiobolus</taxon>
    </lineage>
</organism>
<evidence type="ECO:0000313" key="1">
    <source>
        <dbReference type="EMBL" id="KAF2830004.1"/>
    </source>
</evidence>
<evidence type="ECO:0000313" key="2">
    <source>
        <dbReference type="Proteomes" id="UP000799424"/>
    </source>
</evidence>
<dbReference type="Proteomes" id="UP000799424">
    <property type="component" value="Unassembled WGS sequence"/>
</dbReference>
<accession>A0A6A7AAW6</accession>
<gene>
    <name evidence="1" type="ORF">CC86DRAFT_367887</name>
</gene>
<dbReference type="AlphaFoldDB" id="A0A6A7AAW6"/>
<proteinExistence type="predicted"/>
<sequence length="189" mass="21320">MGRRHTAQRHSRPPHSDLIAFQPQSTALCNHNSRGLKEKMIRIIWPIAIPSYQEQPLSRRIESNSTYAPIYDLTDSHPSDASGFSSVCVLRRSPTACVSSCKESYMQLLHSSSWHHRSLACGLWRFYVSRRVCGQLSWGARSLHMMCHSEVQLWLDGCRVSKLRGGGSRDEIASYRSSAASTASTQDLR</sequence>